<evidence type="ECO:0000313" key="3">
    <source>
        <dbReference type="Proteomes" id="UP000829194"/>
    </source>
</evidence>
<reference evidence="2 3" key="1">
    <citation type="submission" date="2022-03" db="EMBL/GenBank/DDBJ databases">
        <title>Complete genome sequence of Lysobacter capsici VKM B-2533 and Lysobacter gummosus 10.1.1, promising sources of lytic agents.</title>
        <authorList>
            <person name="Tarlachkov S.V."/>
            <person name="Kudryakova I.V."/>
            <person name="Afoshin A.S."/>
            <person name="Leontyevskaya E.A."/>
            <person name="Leontyevskaya N.V."/>
        </authorList>
    </citation>
    <scope>NUCLEOTIDE SEQUENCE [LARGE SCALE GENOMIC DNA]</scope>
    <source>
        <strain evidence="2 3">10.1.1</strain>
    </source>
</reference>
<accession>A0ABY3XE56</accession>
<sequence>MRSHRPTSARLIRPFLLAAGLSAALLGLPSPPAAAAESVGATASAEEQAAVNAVAGTWTRYTGQMERHDPAAADAIAESTVRHYAFLRDAALYASPEQLQRLPAADRLTVYGLRARHGADALAAWDGRRTYRECVGLSLCDAPMALSPSGGTYPMLSHVAIIGADRALGEIKPQTNKRYAFGPEFVREDGRWKVRPERNAEQLSELMNVLSEQAGGETGMMQFLLGTSFGAQYTAAPLDTLKQPLRDDAAARGRLDGQWPDYAAIRETVLAALARKAEDGEPLAQFIYGHALYSGDTERKIAPDKERGLAMMQRASDAGHVDASVVLAQTMLDTGPEQSFSSVPATTLRRALPYIRSGADAGDVWSMTIYAQLLQDGAAGLARNCTESADWRRKAEEAGLEFARNDRVWVLATCAEPSQRDPKQALALAQPMIKQRAKLSSGNLDTVAAVYAANGNFAQAVRFQQLAIKRLEPDIDARDRERIHERLSLYQQRRDYTEQETSFTVER</sequence>
<keyword evidence="1" id="KW-0732">Signal</keyword>
<proteinExistence type="predicted"/>
<dbReference type="Proteomes" id="UP000829194">
    <property type="component" value="Chromosome"/>
</dbReference>
<keyword evidence="3" id="KW-1185">Reference proteome</keyword>
<dbReference type="EMBL" id="CP093547">
    <property type="protein sequence ID" value="UNP29315.1"/>
    <property type="molecule type" value="Genomic_DNA"/>
</dbReference>
<feature type="signal peptide" evidence="1">
    <location>
        <begin position="1"/>
        <end position="35"/>
    </location>
</feature>
<dbReference type="InterPro" id="IPR011990">
    <property type="entry name" value="TPR-like_helical_dom_sf"/>
</dbReference>
<evidence type="ECO:0000313" key="2">
    <source>
        <dbReference type="EMBL" id="UNP29315.1"/>
    </source>
</evidence>
<feature type="chain" id="PRO_5047547609" evidence="1">
    <location>
        <begin position="36"/>
        <end position="507"/>
    </location>
</feature>
<gene>
    <name evidence="2" type="ORF">MOV92_23075</name>
</gene>
<organism evidence="2 3">
    <name type="scientific">Lysobacter gummosus</name>
    <dbReference type="NCBI Taxonomy" id="262324"/>
    <lineage>
        <taxon>Bacteria</taxon>
        <taxon>Pseudomonadati</taxon>
        <taxon>Pseudomonadota</taxon>
        <taxon>Gammaproteobacteria</taxon>
        <taxon>Lysobacterales</taxon>
        <taxon>Lysobacteraceae</taxon>
        <taxon>Lysobacter</taxon>
    </lineage>
</organism>
<dbReference type="RefSeq" id="WP_057944796.1">
    <property type="nucleotide sequence ID" value="NZ_CP011131.1"/>
</dbReference>
<dbReference type="Gene3D" id="1.25.40.10">
    <property type="entry name" value="Tetratricopeptide repeat domain"/>
    <property type="match status" value="1"/>
</dbReference>
<evidence type="ECO:0000256" key="1">
    <source>
        <dbReference type="SAM" id="SignalP"/>
    </source>
</evidence>
<name>A0ABY3XE56_9GAMM</name>
<dbReference type="SUPFAM" id="SSF81901">
    <property type="entry name" value="HCP-like"/>
    <property type="match status" value="1"/>
</dbReference>
<protein>
    <submittedName>
        <fullName evidence="2">Sel1 repeat family protein</fullName>
    </submittedName>
</protein>